<feature type="region of interest" description="Disordered" evidence="1">
    <location>
        <begin position="85"/>
        <end position="203"/>
    </location>
</feature>
<accession>A0A226E1U9</accession>
<proteinExistence type="predicted"/>
<name>A0A226E1U9_FOLCA</name>
<keyword evidence="2" id="KW-1133">Transmembrane helix</keyword>
<feature type="transmembrane region" description="Helical" evidence="2">
    <location>
        <begin position="40"/>
        <end position="64"/>
    </location>
</feature>
<keyword evidence="2" id="KW-0472">Membrane</keyword>
<organism evidence="3 4">
    <name type="scientific">Folsomia candida</name>
    <name type="common">Springtail</name>
    <dbReference type="NCBI Taxonomy" id="158441"/>
    <lineage>
        <taxon>Eukaryota</taxon>
        <taxon>Metazoa</taxon>
        <taxon>Ecdysozoa</taxon>
        <taxon>Arthropoda</taxon>
        <taxon>Hexapoda</taxon>
        <taxon>Collembola</taxon>
        <taxon>Entomobryomorpha</taxon>
        <taxon>Isotomoidea</taxon>
        <taxon>Isotomidae</taxon>
        <taxon>Proisotominae</taxon>
        <taxon>Folsomia</taxon>
    </lineage>
</organism>
<sequence>MVKAATMAGNRGGLHKNKEVDVDEVDVGGDYGMPLSSKEVIIPLVGIVLLALIGLLICCCKAFCGRKSGRDADLELQLGRKSRASFRRKSESFKSSSSGGVGNDDGVRRSSSYRAGGQGSNRLELENHHKDHHQPSPRSKRQKSSSFSKTVQKNSHSNSLNINRSNSNPVNSKILISLSKPHHSSETEDHVVPDLDNVGQEDDLRNQSRNFTFLVEKKKNMTKSSREDVGTETETID</sequence>
<evidence type="ECO:0000256" key="2">
    <source>
        <dbReference type="SAM" id="Phobius"/>
    </source>
</evidence>
<dbReference type="AlphaFoldDB" id="A0A226E1U9"/>
<gene>
    <name evidence="3" type="ORF">Fcan01_14405</name>
</gene>
<keyword evidence="4" id="KW-1185">Reference proteome</keyword>
<evidence type="ECO:0000313" key="4">
    <source>
        <dbReference type="Proteomes" id="UP000198287"/>
    </source>
</evidence>
<reference evidence="3 4" key="1">
    <citation type="submission" date="2015-12" db="EMBL/GenBank/DDBJ databases">
        <title>The genome of Folsomia candida.</title>
        <authorList>
            <person name="Faddeeva A."/>
            <person name="Derks M.F."/>
            <person name="Anvar Y."/>
            <person name="Smit S."/>
            <person name="Van Straalen N."/>
            <person name="Roelofs D."/>
        </authorList>
    </citation>
    <scope>NUCLEOTIDE SEQUENCE [LARGE SCALE GENOMIC DNA]</scope>
    <source>
        <strain evidence="3 4">VU population</strain>
        <tissue evidence="3">Whole body</tissue>
    </source>
</reference>
<keyword evidence="2" id="KW-0812">Transmembrane</keyword>
<evidence type="ECO:0000256" key="1">
    <source>
        <dbReference type="SAM" id="MobiDB-lite"/>
    </source>
</evidence>
<dbReference type="Proteomes" id="UP000198287">
    <property type="component" value="Unassembled WGS sequence"/>
</dbReference>
<feature type="compositionally biased region" description="Basic and acidic residues" evidence="1">
    <location>
        <begin position="183"/>
        <end position="193"/>
    </location>
</feature>
<protein>
    <submittedName>
        <fullName evidence="3">Uncharacterized protein</fullName>
    </submittedName>
</protein>
<feature type="compositionally biased region" description="Low complexity" evidence="1">
    <location>
        <begin position="154"/>
        <end position="168"/>
    </location>
</feature>
<comment type="caution">
    <text evidence="3">The sequence shown here is derived from an EMBL/GenBank/DDBJ whole genome shotgun (WGS) entry which is preliminary data.</text>
</comment>
<evidence type="ECO:0000313" key="3">
    <source>
        <dbReference type="EMBL" id="OXA51258.1"/>
    </source>
</evidence>
<dbReference type="EMBL" id="LNIX01000008">
    <property type="protein sequence ID" value="OXA51258.1"/>
    <property type="molecule type" value="Genomic_DNA"/>
</dbReference>